<dbReference type="AlphaFoldDB" id="A0AAW7X8T5"/>
<proteinExistence type="predicted"/>
<comment type="caution">
    <text evidence="1">The sequence shown here is derived from an EMBL/GenBank/DDBJ whole genome shotgun (WGS) entry which is preliminary data.</text>
</comment>
<evidence type="ECO:0000313" key="2">
    <source>
        <dbReference type="Proteomes" id="UP001169760"/>
    </source>
</evidence>
<dbReference type="Proteomes" id="UP001169760">
    <property type="component" value="Unassembled WGS sequence"/>
</dbReference>
<accession>A0AAW7X8T5</accession>
<dbReference type="EMBL" id="JAUOPB010000012">
    <property type="protein sequence ID" value="MDO6423989.1"/>
    <property type="molecule type" value="Genomic_DNA"/>
</dbReference>
<gene>
    <name evidence="1" type="ORF">Q4521_16010</name>
</gene>
<evidence type="ECO:0000313" key="1">
    <source>
        <dbReference type="EMBL" id="MDO6423989.1"/>
    </source>
</evidence>
<sequence>MAGQDIVQNMIAALGQSQSQRLPSALAEHYVDIDDSTSEDVYAFIKKFSSHVNFYQNNPDAPSGDWQNFFTYSEGEAKKWLDTQGQAVPPHIGLLDTFIELLREPKDLLNHFTARHLQFYYRDILRFNPLPPVVDKAHVIVQLKKNTPAVALTPQHQFSAGKDATGKERVYAPTDTTIINHSEVSDLSSIYSNAHSLGKIHLAPIANSADGVGGDLDKESPKWSAFGNSDMPLAEIGFAIASPLLYLQEGVRTITADLTLSQISANNIANANLSGVFNVYLTAPKQWLGPISVTPSLLGSVLRLQFSLSAEQEAVVNYSAAIHGHSFHASAPVMQVLLSNEKQNIGPATFNNLIIEAAKISVDVSGVTTLNLENDTGSLNPKKAFQPFSAQPERGSRFIIGSDEVFSKRLQEVKINLLWQVPATNLAAYYATYKQPIANNSYFTAGAALQDGEGRVLSGSALNLFNATSAASEQSITLSESGSAASSTSTNSKQAQALFRYRSRWSQKIFRKWLMRKPVLHPVVSTIPAAASQQLVMHLDKSFLHRDYRKETIANTMAFAKGKVDTLTQLNEPYTPTVQRISLDYKAYSANVGVSAVSLNEFASDEVQYFHIGPFGQMREHAYQRSQFDFVKNNAIPLMPQFNDEGALHIGLTNLNPGESCSLLFQVAEGSGDPDLPQQVIRWSVLCDNYWKDLSSEELIADTTNHLLTSGIIKFVIPSQATTLNSLLPTGKIWLRASVQQNVEAVCKLVSVNANAIQVSFINNDNAPSHLAEPLASGSIAKLKTPVAEIKKIEQPYASFGAKPAETKQAFNTRVAERLRHKNRALTSWDIERIVLASNPSIHKVKAIPHSRPNNWKAPGNVLVVVVPKLNNQNAVNPLQPKVSGNTLSKIKQHLQALGPMQVQHHVVNPTYQQVQMSLQVKFKVGYEFNFYSKALKQALIRYLSPWAYGEGDDIEFGGKLYKSALLDFIEELDYVDYLTDVKLYTFIDSSETKQDVQVVTVQSPDSILVSAADHIVLEYQP</sequence>
<dbReference type="RefSeq" id="WP_303493498.1">
    <property type="nucleotide sequence ID" value="NZ_JAUOPB010000012.1"/>
</dbReference>
<protein>
    <submittedName>
        <fullName evidence="1">Baseplate J/gp47 family protein</fullName>
    </submittedName>
</protein>
<reference evidence="1" key="1">
    <citation type="submission" date="2023-07" db="EMBL/GenBank/DDBJ databases">
        <title>Genome content predicts the carbon catabolic preferences of heterotrophic bacteria.</title>
        <authorList>
            <person name="Gralka M."/>
        </authorList>
    </citation>
    <scope>NUCLEOTIDE SEQUENCE</scope>
    <source>
        <strain evidence="1">I3M17_2</strain>
    </source>
</reference>
<name>A0AAW7X8T5_9GAMM</name>
<organism evidence="1 2">
    <name type="scientific">Saccharophagus degradans</name>
    <dbReference type="NCBI Taxonomy" id="86304"/>
    <lineage>
        <taxon>Bacteria</taxon>
        <taxon>Pseudomonadati</taxon>
        <taxon>Pseudomonadota</taxon>
        <taxon>Gammaproteobacteria</taxon>
        <taxon>Cellvibrionales</taxon>
        <taxon>Cellvibrionaceae</taxon>
        <taxon>Saccharophagus</taxon>
    </lineage>
</organism>